<dbReference type="AlphaFoldDB" id="A0A511VBE2"/>
<feature type="binding site" evidence="1">
    <location>
        <position position="82"/>
    </location>
    <ligand>
        <name>Mg(2+)</name>
        <dbReference type="ChEBI" id="CHEBI:18420"/>
        <label>4</label>
    </ligand>
</feature>
<feature type="binding site" evidence="1">
    <location>
        <position position="112"/>
    </location>
    <ligand>
        <name>ATP</name>
        <dbReference type="ChEBI" id="CHEBI:30616"/>
    </ligand>
</feature>
<feature type="binding site" evidence="1">
    <location>
        <position position="229"/>
    </location>
    <ligand>
        <name>Mg(2+)</name>
        <dbReference type="ChEBI" id="CHEBI:18420"/>
        <label>5</label>
    </ligand>
</feature>
<dbReference type="PANTHER" id="PTHR30270">
    <property type="entry name" value="THIAMINE-MONOPHOSPHATE KINASE"/>
    <property type="match status" value="1"/>
</dbReference>
<comment type="miscellaneous">
    <text evidence="1">Reaction mechanism of ThiL seems to utilize a direct, inline transfer of the gamma-phosphate of ATP to TMP rather than a phosphorylated enzyme intermediate.</text>
</comment>
<dbReference type="RefSeq" id="WP_146811876.1">
    <property type="nucleotide sequence ID" value="NZ_BJXX01000172.1"/>
</dbReference>
<comment type="caution">
    <text evidence="1">Lacks conserved residue(s) required for the propagation of feature annotation.</text>
</comment>
<feature type="binding site" evidence="1">
    <location>
        <position position="36"/>
    </location>
    <ligand>
        <name>Mg(2+)</name>
        <dbReference type="ChEBI" id="CHEBI:18420"/>
        <label>4</label>
    </ligand>
</feature>
<reference evidence="4 5" key="1">
    <citation type="submission" date="2019-07" db="EMBL/GenBank/DDBJ databases">
        <title>Whole genome shotgun sequence of Aneurinibacillus danicus NBRC 102444.</title>
        <authorList>
            <person name="Hosoyama A."/>
            <person name="Uohara A."/>
            <person name="Ohji S."/>
            <person name="Ichikawa N."/>
        </authorList>
    </citation>
    <scope>NUCLEOTIDE SEQUENCE [LARGE SCALE GENOMIC DNA]</scope>
    <source>
        <strain evidence="4 5">NBRC 102444</strain>
    </source>
</reference>
<comment type="catalytic activity">
    <reaction evidence="1">
        <text>thiamine phosphate + ATP = thiamine diphosphate + ADP</text>
        <dbReference type="Rhea" id="RHEA:15913"/>
        <dbReference type="ChEBI" id="CHEBI:30616"/>
        <dbReference type="ChEBI" id="CHEBI:37575"/>
        <dbReference type="ChEBI" id="CHEBI:58937"/>
        <dbReference type="ChEBI" id="CHEBI:456216"/>
        <dbReference type="EC" id="2.7.4.16"/>
    </reaction>
</comment>
<keyword evidence="1" id="KW-0067">ATP-binding</keyword>
<dbReference type="UniPathway" id="UPA00060">
    <property type="reaction ID" value="UER00142"/>
</dbReference>
<protein>
    <recommendedName>
        <fullName evidence="1">Thiamine-monophosphate kinase</fullName>
        <shortName evidence="1">TMP kinase</shortName>
        <shortName evidence="1">Thiamine-phosphate kinase</shortName>
        <ecNumber evidence="1">2.7.4.16</ecNumber>
    </recommendedName>
</protein>
<dbReference type="GO" id="GO:0005524">
    <property type="term" value="F:ATP binding"/>
    <property type="evidence" value="ECO:0007669"/>
    <property type="project" value="UniProtKB-UniRule"/>
</dbReference>
<dbReference type="CDD" id="cd02194">
    <property type="entry name" value="ThiL"/>
    <property type="match status" value="1"/>
</dbReference>
<feature type="binding site" evidence="1">
    <location>
        <position position="60"/>
    </location>
    <ligand>
        <name>substrate</name>
    </ligand>
</feature>
<dbReference type="InterPro" id="IPR006283">
    <property type="entry name" value="ThiL-like"/>
</dbReference>
<feature type="binding site" evidence="1">
    <location>
        <position position="336"/>
    </location>
    <ligand>
        <name>substrate</name>
    </ligand>
</feature>
<evidence type="ECO:0000259" key="2">
    <source>
        <dbReference type="Pfam" id="PF00586"/>
    </source>
</evidence>
<feature type="domain" description="PurM-like N-terminal" evidence="2">
    <location>
        <begin position="34"/>
        <end position="148"/>
    </location>
</feature>
<accession>A0A511VBE2</accession>
<dbReference type="Proteomes" id="UP000321157">
    <property type="component" value="Unassembled WGS sequence"/>
</dbReference>
<comment type="pathway">
    <text evidence="1">Cofactor biosynthesis; thiamine diphosphate biosynthesis; thiamine diphosphate from thiamine phosphate: step 1/1.</text>
</comment>
<dbReference type="PIRSF" id="PIRSF005303">
    <property type="entry name" value="Thiam_monoph_kin"/>
    <property type="match status" value="1"/>
</dbReference>
<keyword evidence="1" id="KW-0808">Transferase</keyword>
<sequence>MTEKRRDEFGLISYLTRRHPTPLPLAKRIEVGNGDDAAVVAGRSGYNWIVCCDAMVEDVHFKRQTMLPHDIGHKALASNISDVAAMGGIPLFYLVSLGLPRTWNEEEVAGIYDGMAELASQHNMALIGGDTVAVPGPLTLTVTVLGEVEHGLALRRSSARPGDSIFVTGTVGDSAGGLHILLQERWGVANIPDEWSALAACHRQPEPHVQAGRILAESGQRIALNDISDGLASEAWEIAEASGVQIVLNEAEIPLSDELIRYAKTSGKDALEWAFYGGEDYRLVGSIAGEHKEEISRAFAAENLSLYWIGRVEAGKAGVLLKRSNGEVTLLPKKGYNHFSEEK</sequence>
<dbReference type="GO" id="GO:0009030">
    <property type="term" value="F:thiamine-phosphate kinase activity"/>
    <property type="evidence" value="ECO:0007669"/>
    <property type="project" value="UniProtKB-UniRule"/>
</dbReference>
<dbReference type="OrthoDB" id="9802811at2"/>
<dbReference type="GO" id="GO:0009229">
    <property type="term" value="P:thiamine diphosphate biosynthetic process"/>
    <property type="evidence" value="ECO:0007669"/>
    <property type="project" value="UniProtKB-UniRule"/>
</dbReference>
<keyword evidence="1" id="KW-0784">Thiamine biosynthesis</keyword>
<keyword evidence="1" id="KW-0547">Nucleotide-binding</keyword>
<feature type="binding site" evidence="1">
    <location>
        <position position="53"/>
    </location>
    <ligand>
        <name>Mg(2+)</name>
        <dbReference type="ChEBI" id="CHEBI:18420"/>
        <label>2</label>
    </ligand>
</feature>
<dbReference type="InterPro" id="IPR010918">
    <property type="entry name" value="PurM-like_C_dom"/>
</dbReference>
<dbReference type="Gene3D" id="3.30.1330.10">
    <property type="entry name" value="PurM-like, N-terminal domain"/>
    <property type="match status" value="1"/>
</dbReference>
<feature type="binding site" evidence="1">
    <location>
        <position position="82"/>
    </location>
    <ligand>
        <name>Mg(2+)</name>
        <dbReference type="ChEBI" id="CHEBI:18420"/>
        <label>3</label>
    </ligand>
</feature>
<keyword evidence="1 4" id="KW-0418">Kinase</keyword>
<dbReference type="EMBL" id="BJXX01000172">
    <property type="protein sequence ID" value="GEN36240.1"/>
    <property type="molecule type" value="Genomic_DNA"/>
</dbReference>
<dbReference type="SUPFAM" id="SSF55326">
    <property type="entry name" value="PurM N-terminal domain-like"/>
    <property type="match status" value="1"/>
</dbReference>
<feature type="binding site" evidence="1">
    <location>
        <position position="228"/>
    </location>
    <ligand>
        <name>ATP</name>
        <dbReference type="ChEBI" id="CHEBI:30616"/>
    </ligand>
</feature>
<evidence type="ECO:0000313" key="4">
    <source>
        <dbReference type="EMBL" id="GEN36240.1"/>
    </source>
</evidence>
<feature type="binding site" evidence="1">
    <location>
        <position position="53"/>
    </location>
    <ligand>
        <name>Mg(2+)</name>
        <dbReference type="ChEBI" id="CHEBI:18420"/>
        <label>1</label>
    </ligand>
</feature>
<feature type="binding site" evidence="1">
    <location>
        <position position="226"/>
    </location>
    <ligand>
        <name>Mg(2+)</name>
        <dbReference type="ChEBI" id="CHEBI:18420"/>
        <label>3</label>
    </ligand>
</feature>
<evidence type="ECO:0000256" key="1">
    <source>
        <dbReference type="HAMAP-Rule" id="MF_02128"/>
    </source>
</evidence>
<dbReference type="Pfam" id="PF00586">
    <property type="entry name" value="AIRS"/>
    <property type="match status" value="1"/>
</dbReference>
<dbReference type="GO" id="GO:0009228">
    <property type="term" value="P:thiamine biosynthetic process"/>
    <property type="evidence" value="ECO:0007669"/>
    <property type="project" value="UniProtKB-KW"/>
</dbReference>
<feature type="binding site" evidence="1">
    <location>
        <position position="36"/>
    </location>
    <ligand>
        <name>Mg(2+)</name>
        <dbReference type="ChEBI" id="CHEBI:18420"/>
        <label>3</label>
    </ligand>
</feature>
<dbReference type="HAMAP" id="MF_02128">
    <property type="entry name" value="TMP_kinase"/>
    <property type="match status" value="1"/>
</dbReference>
<feature type="domain" description="PurM-like C-terminal" evidence="3">
    <location>
        <begin position="160"/>
        <end position="319"/>
    </location>
</feature>
<organism evidence="4 5">
    <name type="scientific">Aneurinibacillus danicus</name>
    <dbReference type="NCBI Taxonomy" id="267746"/>
    <lineage>
        <taxon>Bacteria</taxon>
        <taxon>Bacillati</taxon>
        <taxon>Bacillota</taxon>
        <taxon>Bacilli</taxon>
        <taxon>Bacillales</taxon>
        <taxon>Paenibacillaceae</taxon>
        <taxon>Aneurinibacillus group</taxon>
        <taxon>Aneurinibacillus</taxon>
    </lineage>
</organism>
<evidence type="ECO:0000313" key="5">
    <source>
        <dbReference type="Proteomes" id="UP000321157"/>
    </source>
</evidence>
<dbReference type="InterPro" id="IPR036921">
    <property type="entry name" value="PurM-like_N_sf"/>
</dbReference>
<dbReference type="InterPro" id="IPR016188">
    <property type="entry name" value="PurM-like_N"/>
</dbReference>
<dbReference type="GO" id="GO:0000287">
    <property type="term" value="F:magnesium ion binding"/>
    <property type="evidence" value="ECO:0007669"/>
    <property type="project" value="UniProtKB-UniRule"/>
</dbReference>
<dbReference type="Pfam" id="PF02769">
    <property type="entry name" value="AIRS_C"/>
    <property type="match status" value="1"/>
</dbReference>
<feature type="binding site" evidence="1">
    <location>
        <begin position="129"/>
        <end position="130"/>
    </location>
    <ligand>
        <name>ATP</name>
        <dbReference type="ChEBI" id="CHEBI:30616"/>
    </ligand>
</feature>
<evidence type="ECO:0000259" key="3">
    <source>
        <dbReference type="Pfam" id="PF02769"/>
    </source>
</evidence>
<dbReference type="InterPro" id="IPR036676">
    <property type="entry name" value="PurM-like_C_sf"/>
</dbReference>
<comment type="similarity">
    <text evidence="1">Belongs to the thiamine-monophosphate kinase family.</text>
</comment>
<keyword evidence="1" id="KW-0460">Magnesium</keyword>
<keyword evidence="5" id="KW-1185">Reference proteome</keyword>
<comment type="caution">
    <text evidence="4">The sequence shown here is derived from an EMBL/GenBank/DDBJ whole genome shotgun (WGS) entry which is preliminary data.</text>
</comment>
<feature type="binding site" evidence="1">
    <location>
        <position position="82"/>
    </location>
    <ligand>
        <name>Mg(2+)</name>
        <dbReference type="ChEBI" id="CHEBI:18420"/>
        <label>2</label>
    </ligand>
</feature>
<dbReference type="SUPFAM" id="SSF56042">
    <property type="entry name" value="PurM C-terminal domain-like"/>
    <property type="match status" value="1"/>
</dbReference>
<keyword evidence="1" id="KW-0479">Metal-binding</keyword>
<feature type="binding site" evidence="1">
    <location>
        <position position="130"/>
    </location>
    <ligand>
        <name>Mg(2+)</name>
        <dbReference type="ChEBI" id="CHEBI:18420"/>
        <label>1</label>
    </ligand>
</feature>
<comment type="function">
    <text evidence="1">Catalyzes the ATP-dependent phosphorylation of thiamine-monophosphate (TMP) to form thiamine-pyrophosphate (TPP), the active form of vitamin B1.</text>
</comment>
<dbReference type="NCBIfam" id="TIGR01379">
    <property type="entry name" value="thiL"/>
    <property type="match status" value="1"/>
</dbReference>
<name>A0A511VBE2_9BACL</name>
<dbReference type="Gene3D" id="3.90.650.10">
    <property type="entry name" value="PurM-like C-terminal domain"/>
    <property type="match status" value="1"/>
</dbReference>
<dbReference type="PANTHER" id="PTHR30270:SF0">
    <property type="entry name" value="THIAMINE-MONOPHOSPHATE KINASE"/>
    <property type="match status" value="1"/>
</dbReference>
<feature type="binding site" evidence="1">
    <location>
        <position position="279"/>
    </location>
    <ligand>
        <name>substrate</name>
    </ligand>
</feature>
<feature type="binding site" evidence="1">
    <location>
        <position position="156"/>
    </location>
    <ligand>
        <name>ATP</name>
        <dbReference type="ChEBI" id="CHEBI:30616"/>
    </ligand>
</feature>
<gene>
    <name evidence="1 4" type="primary">thiL</name>
    <name evidence="4" type="ORF">ADA01nite_37000</name>
</gene>
<proteinExistence type="inferred from homology"/>
<dbReference type="EC" id="2.7.4.16" evidence="1"/>